<protein>
    <recommendedName>
        <fullName evidence="2">Lysozyme inhibitor LprI-like N-terminal domain-containing protein</fullName>
    </recommendedName>
</protein>
<dbReference type="Gene3D" id="1.20.1270.180">
    <property type="match status" value="1"/>
</dbReference>
<gene>
    <name evidence="3" type="ORF">Ga0061061_1194</name>
</gene>
<comment type="caution">
    <text evidence="3">The sequence shown here is derived from an EMBL/GenBank/DDBJ whole genome shotgun (WGS) entry which is preliminary data.</text>
</comment>
<dbReference type="Pfam" id="PF07007">
    <property type="entry name" value="LprI"/>
    <property type="match status" value="1"/>
</dbReference>
<keyword evidence="4" id="KW-1185">Reference proteome</keyword>
<evidence type="ECO:0000313" key="3">
    <source>
        <dbReference type="EMBL" id="CUA91081.1"/>
    </source>
</evidence>
<proteinExistence type="predicted"/>
<accession>A0ABM9UEZ2</accession>
<dbReference type="EMBL" id="CYHC01000019">
    <property type="protein sequence ID" value="CUA91081.1"/>
    <property type="molecule type" value="Genomic_DNA"/>
</dbReference>
<keyword evidence="1" id="KW-0732">Signal</keyword>
<evidence type="ECO:0000259" key="2">
    <source>
        <dbReference type="Pfam" id="PF07007"/>
    </source>
</evidence>
<organism evidence="3 4">
    <name type="scientific">Chelatococcus sambhunathii</name>
    <dbReference type="NCBI Taxonomy" id="363953"/>
    <lineage>
        <taxon>Bacteria</taxon>
        <taxon>Pseudomonadati</taxon>
        <taxon>Pseudomonadota</taxon>
        <taxon>Alphaproteobacteria</taxon>
        <taxon>Hyphomicrobiales</taxon>
        <taxon>Chelatococcaceae</taxon>
        <taxon>Chelatococcus</taxon>
    </lineage>
</organism>
<dbReference type="InterPro" id="IPR009739">
    <property type="entry name" value="LprI-like_N"/>
</dbReference>
<feature type="chain" id="PRO_5045743921" description="Lysozyme inhibitor LprI-like N-terminal domain-containing protein" evidence="1">
    <location>
        <begin position="35"/>
        <end position="177"/>
    </location>
</feature>
<name>A0ABM9UEZ2_9HYPH</name>
<feature type="domain" description="Lysozyme inhibitor LprI-like N-terminal" evidence="2">
    <location>
        <begin position="81"/>
        <end position="163"/>
    </location>
</feature>
<sequence length="177" mass="18631">MQQPPMPRSGRRAAAVATGLLAIAVAGLATLSSAAEPEGTGGTIASDRDAMAQCLGESGRAPSACIGSIALVCARRDGGDRHAAEIACSRREVAVWRERMTSAIAALDGKLDGAARTHFTAVQQAWESYADLNCSFISQAFPASPRAAVFEAGCELREVAERTIHVERLLRRLSEAH</sequence>
<reference evidence="3 4" key="1">
    <citation type="submission" date="2015-08" db="EMBL/GenBank/DDBJ databases">
        <authorList>
            <person name="Varghese N."/>
        </authorList>
    </citation>
    <scope>NUCLEOTIDE SEQUENCE [LARGE SCALE GENOMIC DNA]</scope>
    <source>
        <strain evidence="3 4">DSM 18167</strain>
    </source>
</reference>
<feature type="signal peptide" evidence="1">
    <location>
        <begin position="1"/>
        <end position="34"/>
    </location>
</feature>
<dbReference type="Proteomes" id="UP000182178">
    <property type="component" value="Unassembled WGS sequence"/>
</dbReference>
<evidence type="ECO:0000313" key="4">
    <source>
        <dbReference type="Proteomes" id="UP000182178"/>
    </source>
</evidence>
<evidence type="ECO:0000256" key="1">
    <source>
        <dbReference type="SAM" id="SignalP"/>
    </source>
</evidence>